<dbReference type="Gramene" id="TKW25986">
    <property type="protein sequence ID" value="TKW25986"/>
    <property type="gene ID" value="SEVIR_3G156675v2"/>
</dbReference>
<evidence type="ECO:0000256" key="1">
    <source>
        <dbReference type="SAM" id="MobiDB-lite"/>
    </source>
</evidence>
<sequence>MASLGGSGDAADPKLKIGDGVDHSRQQHAAGMRLNYYNRDEPPCSFEFEHIQNGSVSADPYKQYYDVTR</sequence>
<proteinExistence type="predicted"/>
<evidence type="ECO:0000313" key="2">
    <source>
        <dbReference type="EMBL" id="TKW25986.1"/>
    </source>
</evidence>
<dbReference type="Gramene" id="TKW25992">
    <property type="protein sequence ID" value="TKW25992"/>
    <property type="gene ID" value="SEVIR_3G156901v2"/>
</dbReference>
<accession>A0A4U6VBI2</accession>
<feature type="compositionally biased region" description="Basic and acidic residues" evidence="1">
    <location>
        <begin position="11"/>
        <end position="25"/>
    </location>
</feature>
<reference evidence="3 4" key="1">
    <citation type="submission" date="2019-03" db="EMBL/GenBank/DDBJ databases">
        <title>WGS assembly of Setaria viridis.</title>
        <authorList>
            <person name="Huang P."/>
            <person name="Jenkins J."/>
            <person name="Grimwood J."/>
            <person name="Barry K."/>
            <person name="Healey A."/>
            <person name="Mamidi S."/>
            <person name="Sreedasyam A."/>
            <person name="Shu S."/>
            <person name="Feldman M."/>
            <person name="Wu J."/>
            <person name="Yu Y."/>
            <person name="Chen C."/>
            <person name="Johnson J."/>
            <person name="Rokhsar D."/>
            <person name="Baxter I."/>
            <person name="Schmutz J."/>
            <person name="Brutnell T."/>
            <person name="Kellogg E."/>
        </authorList>
    </citation>
    <scope>NUCLEOTIDE SEQUENCE [LARGE SCALE GENOMIC DNA]</scope>
    <source>
        <strain evidence="4">cv. A10</strain>
    </source>
</reference>
<dbReference type="AlphaFoldDB" id="A0A4U6VBI2"/>
<protein>
    <submittedName>
        <fullName evidence="3">Uncharacterized protein</fullName>
    </submittedName>
</protein>
<dbReference type="Proteomes" id="UP000298652">
    <property type="component" value="Chromosome 3"/>
</dbReference>
<evidence type="ECO:0000313" key="4">
    <source>
        <dbReference type="Proteomes" id="UP000298652"/>
    </source>
</evidence>
<evidence type="ECO:0000313" key="3">
    <source>
        <dbReference type="EMBL" id="TKW25992.1"/>
    </source>
</evidence>
<dbReference type="EMBL" id="CM016554">
    <property type="protein sequence ID" value="TKW25986.1"/>
    <property type="molecule type" value="Genomic_DNA"/>
</dbReference>
<dbReference type="EMBL" id="CM016554">
    <property type="protein sequence ID" value="TKW25992.1"/>
    <property type="molecule type" value="Genomic_DNA"/>
</dbReference>
<organism evidence="3 4">
    <name type="scientific">Setaria viridis</name>
    <name type="common">Green bristlegrass</name>
    <name type="synonym">Setaria italica subsp. viridis</name>
    <dbReference type="NCBI Taxonomy" id="4556"/>
    <lineage>
        <taxon>Eukaryota</taxon>
        <taxon>Viridiplantae</taxon>
        <taxon>Streptophyta</taxon>
        <taxon>Embryophyta</taxon>
        <taxon>Tracheophyta</taxon>
        <taxon>Spermatophyta</taxon>
        <taxon>Magnoliopsida</taxon>
        <taxon>Liliopsida</taxon>
        <taxon>Poales</taxon>
        <taxon>Poaceae</taxon>
        <taxon>PACMAD clade</taxon>
        <taxon>Panicoideae</taxon>
        <taxon>Panicodae</taxon>
        <taxon>Paniceae</taxon>
        <taxon>Cenchrinae</taxon>
        <taxon>Setaria</taxon>
    </lineage>
</organism>
<feature type="region of interest" description="Disordered" evidence="1">
    <location>
        <begin position="1"/>
        <end position="26"/>
    </location>
</feature>
<gene>
    <name evidence="2" type="ORF">SEVIR_3G156675v2</name>
    <name evidence="3" type="ORF">SEVIR_3G156901v2</name>
</gene>
<name>A0A4U6VBI2_SETVI</name>
<keyword evidence="4" id="KW-1185">Reference proteome</keyword>